<dbReference type="AlphaFoldDB" id="A0A4P9ZLD2"/>
<reference evidence="2" key="1">
    <citation type="journal article" date="2018" name="Nat. Microbiol.">
        <title>Leveraging single-cell genomics to expand the fungal tree of life.</title>
        <authorList>
            <person name="Ahrendt S.R."/>
            <person name="Quandt C.A."/>
            <person name="Ciobanu D."/>
            <person name="Clum A."/>
            <person name="Salamov A."/>
            <person name="Andreopoulos B."/>
            <person name="Cheng J.F."/>
            <person name="Woyke T."/>
            <person name="Pelin A."/>
            <person name="Henrissat B."/>
            <person name="Reynolds N.K."/>
            <person name="Benny G.L."/>
            <person name="Smith M.E."/>
            <person name="James T.Y."/>
            <person name="Grigoriev I.V."/>
        </authorList>
    </citation>
    <scope>NUCLEOTIDE SEQUENCE [LARGE SCALE GENOMIC DNA]</scope>
    <source>
        <strain evidence="2">RSA 468</strain>
    </source>
</reference>
<proteinExistence type="predicted"/>
<protein>
    <submittedName>
        <fullName evidence="1">Uncharacterized protein</fullName>
    </submittedName>
</protein>
<accession>A0A4P9ZLD2</accession>
<dbReference type="STRING" id="215637.A0A4P9ZLD2"/>
<sequence length="439" mass="49987">MEAIQSTSAVRKDQVPTFTGNKNSIERTTNFVDAVKAYILTFDRDAHHSEEDKCQLFQTFLCSGENTWFCVCKKENEDDGALPTVNNVYKLFLNQFYLNNIVNPTCGELNKIRLDGSLNEINIKIPVQRNRRAWEAKHHTKNTSCYAVPCVDAMETELVKSSPPQFQPFKASEIMKLNTFMRTPLEKQFDQEGILRLVIKKYYATCLYEPNKGLSPDHGEPQLQDRIRGQHQTKDLAPLTNDLDRIANPLQILSSSPHPPSAPIKSAAHDSIDKCVIKSFPSIAPPLPFLTKGGYVPQLLEFTLPDTFIRPTNEADLAKLDHYVAGQDAIWKIVAQKMNDARNRFTREVNVSLVHKNYLVGHKFLLNLYRIKILLRLILPRKLVPSWKGPFTVLARGTTPDTYMPDLGTSSIAELYTFLHVSILKLYLDPTTSMYRKDM</sequence>
<evidence type="ECO:0000313" key="1">
    <source>
        <dbReference type="EMBL" id="RKP33943.1"/>
    </source>
</evidence>
<name>A0A4P9ZLD2_9FUNG</name>
<dbReference type="Proteomes" id="UP000268162">
    <property type="component" value="Unassembled WGS sequence"/>
</dbReference>
<gene>
    <name evidence="1" type="ORF">BJ085DRAFT_39273</name>
</gene>
<evidence type="ECO:0000313" key="2">
    <source>
        <dbReference type="Proteomes" id="UP000268162"/>
    </source>
</evidence>
<keyword evidence="2" id="KW-1185">Reference proteome</keyword>
<dbReference type="EMBL" id="ML003447">
    <property type="protein sequence ID" value="RKP33943.1"/>
    <property type="molecule type" value="Genomic_DNA"/>
</dbReference>
<organism evidence="1 2">
    <name type="scientific">Dimargaris cristalligena</name>
    <dbReference type="NCBI Taxonomy" id="215637"/>
    <lineage>
        <taxon>Eukaryota</taxon>
        <taxon>Fungi</taxon>
        <taxon>Fungi incertae sedis</taxon>
        <taxon>Zoopagomycota</taxon>
        <taxon>Kickxellomycotina</taxon>
        <taxon>Dimargaritomycetes</taxon>
        <taxon>Dimargaritales</taxon>
        <taxon>Dimargaritaceae</taxon>
        <taxon>Dimargaris</taxon>
    </lineage>
</organism>